<dbReference type="InterPro" id="IPR036322">
    <property type="entry name" value="WD40_repeat_dom_sf"/>
</dbReference>
<dbReference type="Proteomes" id="UP001307849">
    <property type="component" value="Unassembled WGS sequence"/>
</dbReference>
<dbReference type="SUPFAM" id="SSF50978">
    <property type="entry name" value="WD40 repeat-like"/>
    <property type="match status" value="1"/>
</dbReference>
<protein>
    <recommendedName>
        <fullName evidence="7">Transcription factor tau subunit sfc6</fullName>
    </recommendedName>
</protein>
<evidence type="ECO:0000256" key="2">
    <source>
        <dbReference type="ARBA" id="ARBA00023163"/>
    </source>
</evidence>
<reference evidence="5 6" key="1">
    <citation type="submission" date="2019-10" db="EMBL/GenBank/DDBJ databases">
        <authorList>
            <person name="Palmer J.M."/>
        </authorList>
    </citation>
    <scope>NUCLEOTIDE SEQUENCE [LARGE SCALE GENOMIC DNA]</scope>
    <source>
        <strain evidence="5 6">TWF506</strain>
    </source>
</reference>
<feature type="compositionally biased region" description="Acidic residues" evidence="4">
    <location>
        <begin position="762"/>
        <end position="779"/>
    </location>
</feature>
<comment type="caution">
    <text evidence="5">The sequence shown here is derived from an EMBL/GenBank/DDBJ whole genome shotgun (WGS) entry which is preliminary data.</text>
</comment>
<evidence type="ECO:0000256" key="4">
    <source>
        <dbReference type="SAM" id="MobiDB-lite"/>
    </source>
</evidence>
<evidence type="ECO:0000256" key="3">
    <source>
        <dbReference type="ARBA" id="ARBA00023242"/>
    </source>
</evidence>
<dbReference type="PANTHER" id="PTHR15052">
    <property type="entry name" value="RNA POLYMERASE III TRANSCRIPTION INITIATION FACTOR COMPLEX SUBUNIT"/>
    <property type="match status" value="1"/>
</dbReference>
<dbReference type="EMBL" id="JAVHJM010000008">
    <property type="protein sequence ID" value="KAK6508467.1"/>
    <property type="molecule type" value="Genomic_DNA"/>
</dbReference>
<keyword evidence="2" id="KW-0804">Transcription</keyword>
<dbReference type="PANTHER" id="PTHR15052:SF2">
    <property type="entry name" value="GENERAL TRANSCRIPTION FACTOR 3C POLYPEPTIDE 2"/>
    <property type="match status" value="1"/>
</dbReference>
<dbReference type="Gene3D" id="2.130.10.10">
    <property type="entry name" value="YVTN repeat-like/Quinoprotein amine dehydrogenase"/>
    <property type="match status" value="1"/>
</dbReference>
<feature type="compositionally biased region" description="Basic and acidic residues" evidence="4">
    <location>
        <begin position="45"/>
        <end position="54"/>
    </location>
</feature>
<feature type="compositionally biased region" description="Basic residues" evidence="4">
    <location>
        <begin position="178"/>
        <end position="190"/>
    </location>
</feature>
<evidence type="ECO:0000313" key="5">
    <source>
        <dbReference type="EMBL" id="KAK6508467.1"/>
    </source>
</evidence>
<keyword evidence="3" id="KW-0539">Nucleus</keyword>
<dbReference type="GO" id="GO:0006383">
    <property type="term" value="P:transcription by RNA polymerase III"/>
    <property type="evidence" value="ECO:0007669"/>
    <property type="project" value="TreeGrafter"/>
</dbReference>
<name>A0AAN8PBX4_9PEZI</name>
<feature type="region of interest" description="Disordered" evidence="4">
    <location>
        <begin position="751"/>
        <end position="779"/>
    </location>
</feature>
<feature type="region of interest" description="Disordered" evidence="4">
    <location>
        <begin position="1"/>
        <end position="192"/>
    </location>
</feature>
<evidence type="ECO:0000313" key="6">
    <source>
        <dbReference type="Proteomes" id="UP001307849"/>
    </source>
</evidence>
<dbReference type="InterPro" id="IPR015943">
    <property type="entry name" value="WD40/YVTN_repeat-like_dom_sf"/>
</dbReference>
<feature type="compositionally biased region" description="Basic residues" evidence="4">
    <location>
        <begin position="22"/>
        <end position="33"/>
    </location>
</feature>
<dbReference type="GO" id="GO:0005634">
    <property type="term" value="C:nucleus"/>
    <property type="evidence" value="ECO:0007669"/>
    <property type="project" value="UniProtKB-SubCell"/>
</dbReference>
<evidence type="ECO:0000256" key="1">
    <source>
        <dbReference type="ARBA" id="ARBA00004123"/>
    </source>
</evidence>
<keyword evidence="6" id="KW-1185">Reference proteome</keyword>
<comment type="subcellular location">
    <subcellularLocation>
        <location evidence="1">Nucleus</location>
    </subcellularLocation>
</comment>
<feature type="compositionally biased region" description="Basic residues" evidence="4">
    <location>
        <begin position="73"/>
        <end position="89"/>
    </location>
</feature>
<evidence type="ECO:0008006" key="7">
    <source>
        <dbReference type="Google" id="ProtNLM"/>
    </source>
</evidence>
<dbReference type="InterPro" id="IPR052416">
    <property type="entry name" value="GTF3C_component"/>
</dbReference>
<gene>
    <name evidence="5" type="ORF">TWF506_010558</name>
</gene>
<accession>A0AAN8PBX4</accession>
<dbReference type="AlphaFoldDB" id="A0AAN8PBX4"/>
<sequence length="779" mass="85963">MVTHQANGEAAEASSAVTTPSRPKRQAVIKRKSIVLAPDSDESEESRRERRLIAEFDALESSDKFQPPSRAKATPKSRRAKPKAPKKAPTKAATEAPPRAATKTTTKASPKAPTKASTKASAKATRRASKAFDSDEGDAPEEADGEDPDEMSLDEADPDDEEEASDEEDEGTDPSTPIKKRQTAKQKKLKGINTPVALHRRMIRRMKDISYWGDHEVDPMALKRKEIARPFLYDISAPARANVGKVLDFDPEKEARELAKGVYIERMRPFQSTILLNRVSDADEIAKYYWQVPKKPLTLLLGPFTKSGQQKKFHLKMHESVSLTSPDLFHGKNGWVINCGNEIQSLDWATQQDGRDNQFLAVGTKFQEAKPAVKELPPGFAPCVCPSQIQIWRIPISKPNTTPKPPPTLDHTLLTDWGAPIEIKWRPGNAPVREEGIIGHFMALFEDGHARLIEAKEHSPSTSPSIAPVYKLTEPMQTLYLADTLFSVFTWINHHTLAFGCANGSVAIYDLNITLPGREHLPKSYHYIAASYICSICSLAPSFPDMVATYSMDGSFNMHDIREPGISNTLSHRTRTVAMSTPVAWCEMAQSLCYPEDLSGVLCMGIRKAKKSGGFLCSNNPGDTIAASTGCGTGLHPFLLNGGRDGKVRIANLVRKYFYSKCQAMQQVWFQLEYATTTGMYRMLDGFKPEMVVHRNRVAVGLPFYTYHTNITKVGWNNNLGYGTWAAAGTGGGLVRVEDVCLDVHQATPVIGQNNPTPVGEGMDDGANNEDSDDEMDMD</sequence>
<organism evidence="5 6">
    <name type="scientific">Arthrobotrys conoides</name>
    <dbReference type="NCBI Taxonomy" id="74498"/>
    <lineage>
        <taxon>Eukaryota</taxon>
        <taxon>Fungi</taxon>
        <taxon>Dikarya</taxon>
        <taxon>Ascomycota</taxon>
        <taxon>Pezizomycotina</taxon>
        <taxon>Orbiliomycetes</taxon>
        <taxon>Orbiliales</taxon>
        <taxon>Orbiliaceae</taxon>
        <taxon>Arthrobotrys</taxon>
    </lineage>
</organism>
<proteinExistence type="predicted"/>
<feature type="compositionally biased region" description="Low complexity" evidence="4">
    <location>
        <begin position="90"/>
        <end position="123"/>
    </location>
</feature>
<dbReference type="GO" id="GO:0000127">
    <property type="term" value="C:transcription factor TFIIIC complex"/>
    <property type="evidence" value="ECO:0007669"/>
    <property type="project" value="TreeGrafter"/>
</dbReference>
<feature type="compositionally biased region" description="Acidic residues" evidence="4">
    <location>
        <begin position="134"/>
        <end position="172"/>
    </location>
</feature>